<keyword evidence="1" id="KW-0677">Repeat</keyword>
<feature type="compositionally biased region" description="Basic and acidic residues" evidence="4">
    <location>
        <begin position="596"/>
        <end position="609"/>
    </location>
</feature>
<organism evidence="5 6">
    <name type="scientific">Elsinoe australis</name>
    <dbReference type="NCBI Taxonomy" id="40998"/>
    <lineage>
        <taxon>Eukaryota</taxon>
        <taxon>Fungi</taxon>
        <taxon>Dikarya</taxon>
        <taxon>Ascomycota</taxon>
        <taxon>Pezizomycotina</taxon>
        <taxon>Dothideomycetes</taxon>
        <taxon>Dothideomycetidae</taxon>
        <taxon>Myriangiales</taxon>
        <taxon>Elsinoaceae</taxon>
        <taxon>Elsinoe</taxon>
    </lineage>
</organism>
<feature type="repeat" description="ANK" evidence="3">
    <location>
        <begin position="538"/>
        <end position="570"/>
    </location>
</feature>
<feature type="compositionally biased region" description="Acidic residues" evidence="4">
    <location>
        <begin position="635"/>
        <end position="649"/>
    </location>
</feature>
<dbReference type="Gene3D" id="1.25.40.20">
    <property type="entry name" value="Ankyrin repeat-containing domain"/>
    <property type="match status" value="4"/>
</dbReference>
<dbReference type="Pfam" id="PF00023">
    <property type="entry name" value="Ank"/>
    <property type="match status" value="1"/>
</dbReference>
<feature type="repeat" description="ANK" evidence="3">
    <location>
        <begin position="571"/>
        <end position="603"/>
    </location>
</feature>
<dbReference type="PANTHER" id="PTHR24198:SF165">
    <property type="entry name" value="ANKYRIN REPEAT-CONTAINING PROTEIN-RELATED"/>
    <property type="match status" value="1"/>
</dbReference>
<reference evidence="5 6" key="1">
    <citation type="submission" date="2017-05" db="EMBL/GenBank/DDBJ databases">
        <title>Draft genome sequence of Elsinoe australis.</title>
        <authorList>
            <person name="Cheng Q."/>
        </authorList>
    </citation>
    <scope>NUCLEOTIDE SEQUENCE [LARGE SCALE GENOMIC DNA]</scope>
    <source>
        <strain evidence="5 6">NL1</strain>
    </source>
</reference>
<protein>
    <submittedName>
        <fullName evidence="5">Oxysterol-binding 1</fullName>
    </submittedName>
</protein>
<dbReference type="Proteomes" id="UP000243723">
    <property type="component" value="Unassembled WGS sequence"/>
</dbReference>
<evidence type="ECO:0000313" key="6">
    <source>
        <dbReference type="Proteomes" id="UP000243723"/>
    </source>
</evidence>
<dbReference type="PRINTS" id="PR01415">
    <property type="entry name" value="ANKYRIN"/>
</dbReference>
<dbReference type="InterPro" id="IPR002110">
    <property type="entry name" value="Ankyrin_rpt"/>
</dbReference>
<evidence type="ECO:0000256" key="4">
    <source>
        <dbReference type="SAM" id="MobiDB-lite"/>
    </source>
</evidence>
<dbReference type="SMART" id="SM00248">
    <property type="entry name" value="ANK"/>
    <property type="match status" value="11"/>
</dbReference>
<dbReference type="STRING" id="40998.A0A2P8A607"/>
<keyword evidence="6" id="KW-1185">Reference proteome</keyword>
<feature type="compositionally biased region" description="Basic and acidic residues" evidence="4">
    <location>
        <begin position="665"/>
        <end position="675"/>
    </location>
</feature>
<name>A0A2P8A607_9PEZI</name>
<dbReference type="PROSITE" id="PS50088">
    <property type="entry name" value="ANK_REPEAT"/>
    <property type="match status" value="4"/>
</dbReference>
<evidence type="ECO:0000256" key="3">
    <source>
        <dbReference type="PROSITE-ProRule" id="PRU00023"/>
    </source>
</evidence>
<feature type="compositionally biased region" description="Low complexity" evidence="4">
    <location>
        <begin position="619"/>
        <end position="632"/>
    </location>
</feature>
<accession>A0A2P8A607</accession>
<dbReference type="Pfam" id="PF12796">
    <property type="entry name" value="Ank_2"/>
    <property type="match status" value="2"/>
</dbReference>
<evidence type="ECO:0000256" key="2">
    <source>
        <dbReference type="ARBA" id="ARBA00023043"/>
    </source>
</evidence>
<dbReference type="PROSITE" id="PS50297">
    <property type="entry name" value="ANK_REP_REGION"/>
    <property type="match status" value="4"/>
</dbReference>
<keyword evidence="2 3" id="KW-0040">ANK repeat</keyword>
<evidence type="ECO:0000256" key="1">
    <source>
        <dbReference type="ARBA" id="ARBA00022737"/>
    </source>
</evidence>
<evidence type="ECO:0000313" key="5">
    <source>
        <dbReference type="EMBL" id="PSK55887.1"/>
    </source>
</evidence>
<feature type="repeat" description="ANK" evidence="3">
    <location>
        <begin position="698"/>
        <end position="717"/>
    </location>
</feature>
<dbReference type="EMBL" id="NHZQ01000066">
    <property type="protein sequence ID" value="PSK55887.1"/>
    <property type="molecule type" value="Genomic_DNA"/>
</dbReference>
<sequence length="1795" mass="199759">MAIQAQPITLPALPAEHTKFIEYVNDNQSTPMAELLEPYKAYDNIMREVFAQQPNHKAISIPNIVPLFSGAGAPGMIKIRPRDISVESDDEKARYLMPLSQADRKACGSPAVVQSLQDFRRNFNIFSESSLSDMDWSNVICAGSAVATCLLPAPAEYAASKRSMRQYYHEKIAPASDVDLFLYGLSEEQAVEKIKQIEKCVKDSILTETTTIRTKSAITIASQYPTRHIQIVLRLYKSVSEILTGFDVDSSCAAYDGKEVFASPRAIGAFMTQINTIDLSRRSPSYESRLSKYSKRGFEVYWPHLDRQRVDPTIFERNFTRTVGLARLLVLEKLPSKGDRELYQDQRRRERGRPAINRGWNRRLNGNVKDQHEDEVPEWLDEEQESNYHTFTVPYGPKFNARKIERLLYAKDLLLNAEWNRPKDRDTNLHRHPAFFGNVEDVITDCCGYCPQPLTSEDEEICQEEQKVYVSGNVAFLEDDPGRQAIGSFNPITDPDWTEMAYIGNTEQLCQAIVDHDLEHVKAWLKTEGTDPNRRDHTGRTPLQLAVQSSSDDIAQCLIDSGARLIARVADGRTALHIAAMLGKTQAVGMILRKSEQNEEEEAAKKDALKGTNDGGRPTAAGDAASEAESGTNSFEEDIEDTDDEDDFENGGTTTDGSYVRVRGKGTEADPKNVPDDDDQDEPDIYDVNVNAWDVPVTPLHLAIANGHMETVRLLVQEHGADVLLPVKLLNAHDKTPRGAILPLVIAMQIIDQRAAVQMVELLIELGASAAQADMDQITVLHYAAVLNAPVLRALLRADQAGSRRALRHLAVKGHSYSPIAQGPLSSAIKHSAEDCAQVLLDEGVEPVISSDAFIESMKSKTFPNGQLSIGKSFRNVVTQPVLLAVDKELPTLAIKLLDAGADANTLTTGAWDAIDSSALFARDIGSLLDRVNGKLEQLRKFKIEDAAPVKPLQPKPDDAYLGCYERGTYLYSRTVLQVKQHRDTYESRMKTYNGQIKDRPMPKGTIEKQSAIAKLVEEFESLHQKIVGLGGKTIKELHPDIAPKTDDRRDHDYQYNHRTPMPEKPFQPDTSYAISGLTEKRREGYDRLFQACWDNDVEIVKKLTLTVWDEDNSPLQIAVKDAIGLSPFSLAVLLNHRGLAETVMDIAQVQYDSKDDPGNRKMYTLDANDSDDDSCRDGEIDSDDPDIGGIRIYSRLINDTFTIDDIGAVQAQVKSNVSPVSMLTWSGPITKFCDPRLGFSRSESSVEATSDALAATRLDEASSGRRNTGLPRGYASGHEAGDLFQLAILDDDHEMLTWLLDLGQKYTKVMSMISEDSSQIFVFPEHLFLRAITLSRVSLLESIIRRTGAGIPLDALVETSGVEVRNEAPKYYQGLSVHGQKRADWVAQAGGMTTRKAIGDSHPPLLEACRAGSLKSVEYFLSDAASRHFREFAERYNQDKRLQTLAEAKGGLHQALDGWLMTRSHLALHCVVLGKTTPESLQLLSYLIEKMPECLESKSQDGETPLHLAFALHRKSMIELLIKAGADQTARDSKGRNILHVAIERYNGTDDEHAGKLRSILSLVDRRLFSSLSMERSAIDPGSLTPLAFALKPFFSHRMNYSYSLNAAYSTYTQPKAQKALVAYIRTITTFTSGAELSLVNGAGDTPLHTAVRGSLDVLVEAMLEDHPALLWREDATGRTPFEVATDEYLSDHFADPVVIQGLESGYRYYQAERNILNKPPEDFVGEQNMRSIKGRMWDVVKGKKMQKRRLCALGEANEVAKRLAEQKRSINVNYGEQKADEVAKWVNAAKGVK</sequence>
<dbReference type="OrthoDB" id="539213at2759"/>
<dbReference type="SUPFAM" id="SSF48403">
    <property type="entry name" value="Ankyrin repeat"/>
    <property type="match status" value="2"/>
</dbReference>
<proteinExistence type="predicted"/>
<feature type="repeat" description="ANK" evidence="3">
    <location>
        <begin position="1502"/>
        <end position="1534"/>
    </location>
</feature>
<dbReference type="PANTHER" id="PTHR24198">
    <property type="entry name" value="ANKYRIN REPEAT AND PROTEIN KINASE DOMAIN-CONTAINING PROTEIN"/>
    <property type="match status" value="1"/>
</dbReference>
<dbReference type="InterPro" id="IPR036770">
    <property type="entry name" value="Ankyrin_rpt-contain_sf"/>
</dbReference>
<gene>
    <name evidence="5" type="ORF">B9Z65_4765</name>
</gene>
<comment type="caution">
    <text evidence="5">The sequence shown here is derived from an EMBL/GenBank/DDBJ whole genome shotgun (WGS) entry which is preliminary data.</text>
</comment>
<feature type="region of interest" description="Disordered" evidence="4">
    <location>
        <begin position="596"/>
        <end position="682"/>
    </location>
</feature>